<protein>
    <recommendedName>
        <fullName evidence="3">ubiquitinyl hydrolase 1</fullName>
        <ecNumber evidence="3">3.4.19.12</ecNumber>
    </recommendedName>
</protein>
<feature type="compositionally biased region" description="Low complexity" evidence="13">
    <location>
        <begin position="297"/>
        <end position="306"/>
    </location>
</feature>
<evidence type="ECO:0000256" key="4">
    <source>
        <dbReference type="ARBA" id="ARBA00022670"/>
    </source>
</evidence>
<dbReference type="PROSITE" id="PS50957">
    <property type="entry name" value="JOSEPHIN"/>
    <property type="match status" value="1"/>
</dbReference>
<keyword evidence="4" id="KW-0645">Protease</keyword>
<dbReference type="EMBL" id="JASBNA010000145">
    <property type="protein sequence ID" value="KAK7675984.1"/>
    <property type="molecule type" value="Genomic_DNA"/>
</dbReference>
<feature type="compositionally biased region" description="Acidic residues" evidence="13">
    <location>
        <begin position="545"/>
        <end position="561"/>
    </location>
</feature>
<dbReference type="GO" id="GO:0006508">
    <property type="term" value="P:proteolysis"/>
    <property type="evidence" value="ECO:0007669"/>
    <property type="project" value="UniProtKB-KW"/>
</dbReference>
<dbReference type="GO" id="GO:0004843">
    <property type="term" value="F:cysteine-type deubiquitinase activity"/>
    <property type="evidence" value="ECO:0007669"/>
    <property type="project" value="UniProtKB-EC"/>
</dbReference>
<feature type="compositionally biased region" description="Acidic residues" evidence="13">
    <location>
        <begin position="442"/>
        <end position="456"/>
    </location>
</feature>
<dbReference type="GO" id="GO:0016579">
    <property type="term" value="P:protein deubiquitination"/>
    <property type="evidence" value="ECO:0007669"/>
    <property type="project" value="InterPro"/>
</dbReference>
<dbReference type="SMART" id="SM00726">
    <property type="entry name" value="UIM"/>
    <property type="match status" value="3"/>
</dbReference>
<evidence type="ECO:0000256" key="11">
    <source>
        <dbReference type="PIRSR" id="PIRSR633865-1"/>
    </source>
</evidence>
<sequence length="587" mass="64810">MASVQDLIPYIFHERQQEGSMLCAQHALNSLLQNAYFTAPDLSEIAHSLDSLESGVSDDAVGAKSTNMDDTGFFSVQVLEKALQVWGLTLVRWRSEQMKPYHDHPQNQMAFILNQSQHWYTLRRFGDVNPDPSIDHGAGHWFNLNSSLNEPEWVGKLYLGMFLHTAEQEGYSIFAVTQIDPDGPLALLRTEADEMAMTVPENATNAPGTYGGGASSFARRDTKNSLGLEGFDGMEDEDMELQAALQASMMGASPGTSSATYYPPTRPTRQSSEPRASSSTSRSFNLPLRSTTAMEGSRTSTRTQSRFTPAQPIYSEPIEDDSDEEIDEDIEELPASHFPGYFAPPIPIPHPATRSPQHAAAPLDAIEASRRRNQAMMQAFQRQQQAAMQFTHAEEQARIDAGFAPRRRQTRQEQEDEELMKAIEESRALHEARNLGAGTNEEPIDVDGDDEDDEDYVIPPPPRQQQPQRSFEEHRVYDDDDAELQAALKASLETVPDGFRLPSTPPRAPVSLPGPGFISNPASTASSSDSVPVVPPLSRSASDSSEADTEEFETEAEEEVDATPAPEPAKAVDVEEMRRLRLARFGA</sequence>
<dbReference type="AlphaFoldDB" id="A0AAW0FD72"/>
<dbReference type="SMART" id="SM01246">
    <property type="entry name" value="Josephin"/>
    <property type="match status" value="1"/>
</dbReference>
<keyword evidence="16" id="KW-1185">Reference proteome</keyword>
<evidence type="ECO:0000256" key="8">
    <source>
        <dbReference type="ARBA" id="ARBA00023015"/>
    </source>
</evidence>
<evidence type="ECO:0000256" key="2">
    <source>
        <dbReference type="ARBA" id="ARBA00004123"/>
    </source>
</evidence>
<evidence type="ECO:0000256" key="3">
    <source>
        <dbReference type="ARBA" id="ARBA00012759"/>
    </source>
</evidence>
<comment type="subcellular location">
    <subcellularLocation>
        <location evidence="2">Nucleus</location>
    </subcellularLocation>
</comment>
<gene>
    <name evidence="15" type="ORF">QCA50_021060</name>
</gene>
<dbReference type="GO" id="GO:0005634">
    <property type="term" value="C:nucleus"/>
    <property type="evidence" value="ECO:0007669"/>
    <property type="project" value="UniProtKB-SubCell"/>
</dbReference>
<reference evidence="15 16" key="1">
    <citation type="submission" date="2022-09" db="EMBL/GenBank/DDBJ databases">
        <authorList>
            <person name="Palmer J.M."/>
        </authorList>
    </citation>
    <scope>NUCLEOTIDE SEQUENCE [LARGE SCALE GENOMIC DNA]</scope>
    <source>
        <strain evidence="15 16">DSM 7382</strain>
    </source>
</reference>
<evidence type="ECO:0000313" key="15">
    <source>
        <dbReference type="EMBL" id="KAK7675984.1"/>
    </source>
</evidence>
<feature type="compositionally biased region" description="Low complexity" evidence="13">
    <location>
        <begin position="269"/>
        <end position="283"/>
    </location>
</feature>
<dbReference type="InterPro" id="IPR003903">
    <property type="entry name" value="UIM_dom"/>
</dbReference>
<dbReference type="PANTHER" id="PTHR14159">
    <property type="entry name" value="ATAXIN-3-RELATED"/>
    <property type="match status" value="1"/>
</dbReference>
<evidence type="ECO:0000259" key="14">
    <source>
        <dbReference type="PROSITE" id="PS50957"/>
    </source>
</evidence>
<dbReference type="Pfam" id="PF02099">
    <property type="entry name" value="Josephin"/>
    <property type="match status" value="1"/>
</dbReference>
<keyword evidence="9" id="KW-0804">Transcription</keyword>
<dbReference type="PANTHER" id="PTHR14159:SF0">
    <property type="entry name" value="ATAXIN-3-RELATED"/>
    <property type="match status" value="1"/>
</dbReference>
<feature type="active site" evidence="11">
    <location>
        <position position="145"/>
    </location>
</feature>
<evidence type="ECO:0000313" key="16">
    <source>
        <dbReference type="Proteomes" id="UP001385951"/>
    </source>
</evidence>
<keyword evidence="5" id="KW-0833">Ubl conjugation pathway</keyword>
<name>A0AAW0FD72_9APHY</name>
<accession>A0AAW0FD72</accession>
<feature type="compositionally biased region" description="Basic and acidic residues" evidence="13">
    <location>
        <begin position="419"/>
        <end position="433"/>
    </location>
</feature>
<evidence type="ECO:0000256" key="5">
    <source>
        <dbReference type="ARBA" id="ARBA00022786"/>
    </source>
</evidence>
<evidence type="ECO:0000256" key="6">
    <source>
        <dbReference type="ARBA" id="ARBA00022801"/>
    </source>
</evidence>
<comment type="catalytic activity">
    <reaction evidence="1">
        <text>Thiol-dependent hydrolysis of ester, thioester, amide, peptide and isopeptide bonds formed by the C-terminal Gly of ubiquitin (a 76-residue protein attached to proteins as an intracellular targeting signal).</text>
        <dbReference type="EC" id="3.4.19.12"/>
    </reaction>
</comment>
<keyword evidence="7" id="KW-0788">Thiol protease</keyword>
<evidence type="ECO:0000256" key="7">
    <source>
        <dbReference type="ARBA" id="ARBA00022807"/>
    </source>
</evidence>
<dbReference type="InterPro" id="IPR033865">
    <property type="entry name" value="Ataxin-3"/>
</dbReference>
<feature type="active site" description="Nucleophile" evidence="11">
    <location>
        <position position="23"/>
    </location>
</feature>
<feature type="domain" description="Josephin" evidence="14">
    <location>
        <begin position="8"/>
        <end position="191"/>
    </location>
</feature>
<keyword evidence="6" id="KW-0378">Hydrolase</keyword>
<organism evidence="15 16">
    <name type="scientific">Cerrena zonata</name>
    <dbReference type="NCBI Taxonomy" id="2478898"/>
    <lineage>
        <taxon>Eukaryota</taxon>
        <taxon>Fungi</taxon>
        <taxon>Dikarya</taxon>
        <taxon>Basidiomycota</taxon>
        <taxon>Agaricomycotina</taxon>
        <taxon>Agaricomycetes</taxon>
        <taxon>Polyporales</taxon>
        <taxon>Cerrenaceae</taxon>
        <taxon>Cerrena</taxon>
    </lineage>
</organism>
<evidence type="ECO:0000256" key="13">
    <source>
        <dbReference type="SAM" id="MobiDB-lite"/>
    </source>
</evidence>
<evidence type="ECO:0000256" key="1">
    <source>
        <dbReference type="ARBA" id="ARBA00000707"/>
    </source>
</evidence>
<comment type="caution">
    <text evidence="15">The sequence shown here is derived from an EMBL/GenBank/DDBJ whole genome shotgun (WGS) entry which is preliminary data.</text>
</comment>
<feature type="region of interest" description="Disordered" evidence="13">
    <location>
        <begin position="249"/>
        <end position="319"/>
    </location>
</feature>
<comment type="caution">
    <text evidence="12">Lacks conserved residue(s) required for the propagation of feature annotation.</text>
</comment>
<keyword evidence="10" id="KW-0539">Nucleus</keyword>
<evidence type="ECO:0000256" key="12">
    <source>
        <dbReference type="PROSITE-ProRule" id="PRU00331"/>
    </source>
</evidence>
<dbReference type="EC" id="3.4.19.12" evidence="3"/>
<feature type="region of interest" description="Disordered" evidence="13">
    <location>
        <begin position="398"/>
        <end position="573"/>
    </location>
</feature>
<dbReference type="Proteomes" id="UP001385951">
    <property type="component" value="Unassembled WGS sequence"/>
</dbReference>
<dbReference type="PRINTS" id="PR01233">
    <property type="entry name" value="JOSEPHIN"/>
</dbReference>
<feature type="active site" description="Proton acceptor" evidence="11">
    <location>
        <position position="118"/>
    </location>
</feature>
<dbReference type="Gene3D" id="1.10.287.10">
    <property type="entry name" value="S15/NS1, RNA-binding"/>
    <property type="match status" value="1"/>
</dbReference>
<feature type="compositionally biased region" description="Low complexity" evidence="13">
    <location>
        <begin position="519"/>
        <end position="544"/>
    </location>
</feature>
<dbReference type="PROSITE" id="PS50330">
    <property type="entry name" value="UIM"/>
    <property type="match status" value="3"/>
</dbReference>
<dbReference type="InterPro" id="IPR006155">
    <property type="entry name" value="Josephin"/>
</dbReference>
<evidence type="ECO:0000256" key="10">
    <source>
        <dbReference type="ARBA" id="ARBA00023242"/>
    </source>
</evidence>
<keyword evidence="8" id="KW-0805">Transcription regulation</keyword>
<dbReference type="Gene3D" id="6.10.140.100">
    <property type="match status" value="1"/>
</dbReference>
<proteinExistence type="predicted"/>
<dbReference type="Gene3D" id="3.90.70.40">
    <property type="match status" value="1"/>
</dbReference>
<feature type="region of interest" description="Disordered" evidence="13">
    <location>
        <begin position="201"/>
        <end position="221"/>
    </location>
</feature>
<evidence type="ECO:0000256" key="9">
    <source>
        <dbReference type="ARBA" id="ARBA00023163"/>
    </source>
</evidence>